<dbReference type="InterPro" id="IPR029055">
    <property type="entry name" value="Ntn_hydrolases_N"/>
</dbReference>
<reference evidence="10 11" key="1">
    <citation type="submission" date="2016-08" db="EMBL/GenBank/DDBJ databases">
        <authorList>
            <consortium name="Lentinula edodes genome sequencing consortium"/>
            <person name="Sakamoto Y."/>
            <person name="Nakade K."/>
            <person name="Sato S."/>
            <person name="Yoshida Y."/>
            <person name="Miyazaki K."/>
            <person name="Natsume S."/>
            <person name="Konno N."/>
        </authorList>
    </citation>
    <scope>NUCLEOTIDE SEQUENCE [LARGE SCALE GENOMIC DNA]</scope>
    <source>
        <strain evidence="10 11">NBRC 111202</strain>
    </source>
</reference>
<dbReference type="Proteomes" id="UP000188533">
    <property type="component" value="Unassembled WGS sequence"/>
</dbReference>
<evidence type="ECO:0000256" key="2">
    <source>
        <dbReference type="ARBA" id="ARBA00004123"/>
    </source>
</evidence>
<sequence>MASADGGAYSYSLTVFSPSGKLVQIEHALAAVSQGTTSLGIKASNGIVIATEKKSPSILVDDSMLEKVAVVCPNIGIVYSGMGPDFRVLITRARKSAQAYWKMYGEYPPTRVLTQEIANVMQQATQSGGVRPYGVSLLVAGWDITRGPTLYQVDPSGSYWAWKASAIGKNMVNAKTFLEKRYNDDISLEDAIHTALLTLKEGFEGQMTEKTIELGVVTEIDGRGSTRLSRFVTLISSTLALLRRALSQGRGNCFMLQSRQLPGKRKIKCVTNEEPPHNPCERCQRKGLACEYVAVGEPSPPSTPALEHAEHNRLPPNSQGYTYASHSHLPDSTYSMESSLHNQMTGYPTYPDMGSPNSSAHLNPLRFPSDHQSPWPVSNPNAGMLASQAGPTFDKSYYPPDYLASSGSNLSQWNHAHDPMRSNAFDTRLQYYPHVPNTQNTALYGSPQSYNSMHGCCTVKPLNIASQFAKTSNNACPNPTAFSVPQGEKINSL</sequence>
<dbReference type="PROSITE" id="PS00388">
    <property type="entry name" value="PROTEASOME_ALPHA_1"/>
    <property type="match status" value="1"/>
</dbReference>
<evidence type="ECO:0000256" key="1">
    <source>
        <dbReference type="ARBA" id="ARBA00002000"/>
    </source>
</evidence>
<comment type="similarity">
    <text evidence="7">Belongs to the peptidase T1A family.</text>
</comment>
<dbReference type="GO" id="GO:0008270">
    <property type="term" value="F:zinc ion binding"/>
    <property type="evidence" value="ECO:0007669"/>
    <property type="project" value="InterPro"/>
</dbReference>
<evidence type="ECO:0000313" key="11">
    <source>
        <dbReference type="Proteomes" id="UP000188533"/>
    </source>
</evidence>
<feature type="compositionally biased region" description="Polar residues" evidence="8">
    <location>
        <begin position="315"/>
        <end position="345"/>
    </location>
</feature>
<evidence type="ECO:0000256" key="6">
    <source>
        <dbReference type="ARBA" id="ARBA00023242"/>
    </source>
</evidence>
<evidence type="ECO:0000256" key="3">
    <source>
        <dbReference type="ARBA" id="ARBA00004496"/>
    </source>
</evidence>
<dbReference type="GO" id="GO:0005634">
    <property type="term" value="C:nucleus"/>
    <property type="evidence" value="ECO:0007669"/>
    <property type="project" value="UniProtKB-SubCell"/>
</dbReference>
<evidence type="ECO:0000256" key="4">
    <source>
        <dbReference type="ARBA" id="ARBA00022490"/>
    </source>
</evidence>
<dbReference type="CDD" id="cd00067">
    <property type="entry name" value="GAL4"/>
    <property type="match status" value="1"/>
</dbReference>
<dbReference type="Pfam" id="PF10584">
    <property type="entry name" value="Proteasome_A_N"/>
    <property type="match status" value="1"/>
</dbReference>
<dbReference type="PANTHER" id="PTHR11599">
    <property type="entry name" value="PROTEASOME SUBUNIT ALPHA/BETA"/>
    <property type="match status" value="1"/>
</dbReference>
<dbReference type="InterPro" id="IPR000426">
    <property type="entry name" value="Proteasome_asu_N"/>
</dbReference>
<dbReference type="InterPro" id="IPR023332">
    <property type="entry name" value="Proteasome_alpha-type"/>
</dbReference>
<evidence type="ECO:0000256" key="8">
    <source>
        <dbReference type="SAM" id="MobiDB-lite"/>
    </source>
</evidence>
<evidence type="ECO:0000259" key="9">
    <source>
        <dbReference type="PROSITE" id="PS00388"/>
    </source>
</evidence>
<keyword evidence="5 7" id="KW-0647">Proteasome</keyword>
<dbReference type="Pfam" id="PF00227">
    <property type="entry name" value="Proteasome"/>
    <property type="match status" value="1"/>
</dbReference>
<evidence type="ECO:0000313" key="10">
    <source>
        <dbReference type="EMBL" id="GAW07659.1"/>
    </source>
</evidence>
<comment type="function">
    <text evidence="1">The proteasome is a multicatalytic proteinase complex which is characterized by its ability to cleave peptides with Arg, Phe, Tyr, Leu, and Glu adjacent to the leaving group at neutral or slightly basic pH. The proteasome has an ATP-dependent proteolytic activity.</text>
</comment>
<dbReference type="FunFam" id="3.60.20.10:FF:000028">
    <property type="entry name" value="Proteasome subunit alpha type"/>
    <property type="match status" value="1"/>
</dbReference>
<dbReference type="CDD" id="cd03750">
    <property type="entry name" value="proteasome_alpha_type_2"/>
    <property type="match status" value="1"/>
</dbReference>
<proteinExistence type="inferred from homology"/>
<protein>
    <submittedName>
        <fullName evidence="10">20s proteasome subunit</fullName>
    </submittedName>
</protein>
<feature type="region of interest" description="Disordered" evidence="8">
    <location>
        <begin position="299"/>
        <end position="345"/>
    </location>
</feature>
<evidence type="ECO:0000256" key="5">
    <source>
        <dbReference type="ARBA" id="ARBA00022942"/>
    </source>
</evidence>
<dbReference type="GO" id="GO:0019773">
    <property type="term" value="C:proteasome core complex, alpha-subunit complex"/>
    <property type="evidence" value="ECO:0007669"/>
    <property type="project" value="UniProtKB-UniRule"/>
</dbReference>
<dbReference type="GO" id="GO:0005737">
    <property type="term" value="C:cytoplasm"/>
    <property type="evidence" value="ECO:0007669"/>
    <property type="project" value="UniProtKB-SubCell"/>
</dbReference>
<gene>
    <name evidence="10" type="ORF">LENED_009667</name>
</gene>
<dbReference type="SMART" id="SM00948">
    <property type="entry name" value="Proteasome_A_N"/>
    <property type="match status" value="1"/>
</dbReference>
<dbReference type="STRING" id="5353.A0A1Q3EKG4"/>
<feature type="domain" description="Proteasome alpha-type subunits" evidence="9">
    <location>
        <begin position="9"/>
        <end position="31"/>
    </location>
</feature>
<dbReference type="PROSITE" id="PS51475">
    <property type="entry name" value="PROTEASOME_ALPHA_2"/>
    <property type="match status" value="1"/>
</dbReference>
<name>A0A1Q3EKG4_LENED</name>
<comment type="caution">
    <text evidence="10">The sequence shown here is derived from an EMBL/GenBank/DDBJ whole genome shotgun (WGS) entry which is preliminary data.</text>
</comment>
<comment type="subcellular location">
    <subcellularLocation>
        <location evidence="3">Cytoplasm</location>
    </subcellularLocation>
    <subcellularLocation>
        <location evidence="2">Nucleus</location>
    </subcellularLocation>
</comment>
<keyword evidence="6" id="KW-0539">Nucleus</keyword>
<keyword evidence="4" id="KW-0963">Cytoplasm</keyword>
<keyword evidence="11" id="KW-1185">Reference proteome</keyword>
<evidence type="ECO:0000256" key="7">
    <source>
        <dbReference type="PROSITE-ProRule" id="PRU00808"/>
    </source>
</evidence>
<dbReference type="GO" id="GO:0006511">
    <property type="term" value="P:ubiquitin-dependent protein catabolic process"/>
    <property type="evidence" value="ECO:0007669"/>
    <property type="project" value="InterPro"/>
</dbReference>
<reference evidence="10 11" key="2">
    <citation type="submission" date="2017-02" db="EMBL/GenBank/DDBJ databases">
        <title>A genome survey and senescence transcriptome analysis in Lentinula edodes.</title>
        <authorList>
            <person name="Sakamoto Y."/>
            <person name="Nakade K."/>
            <person name="Sato S."/>
            <person name="Yoshida Y."/>
            <person name="Miyazaki K."/>
            <person name="Natsume S."/>
            <person name="Konno N."/>
        </authorList>
    </citation>
    <scope>NUCLEOTIDE SEQUENCE [LARGE SCALE GENOMIC DNA]</scope>
    <source>
        <strain evidence="10 11">NBRC 111202</strain>
    </source>
</reference>
<dbReference type="EMBL" id="BDGU01000482">
    <property type="protein sequence ID" value="GAW07659.1"/>
    <property type="molecule type" value="Genomic_DNA"/>
</dbReference>
<accession>A0A1Q3EKG4</accession>
<dbReference type="Gene3D" id="3.60.20.10">
    <property type="entry name" value="Glutamine Phosphoribosylpyrophosphate, subunit 1, domain 1"/>
    <property type="match status" value="1"/>
</dbReference>
<dbReference type="SUPFAM" id="SSF56235">
    <property type="entry name" value="N-terminal nucleophile aminohydrolases (Ntn hydrolases)"/>
    <property type="match status" value="1"/>
</dbReference>
<dbReference type="InterPro" id="IPR036864">
    <property type="entry name" value="Zn2-C6_fun-type_DNA-bd_sf"/>
</dbReference>
<dbReference type="GO" id="GO:0000981">
    <property type="term" value="F:DNA-binding transcription factor activity, RNA polymerase II-specific"/>
    <property type="evidence" value="ECO:0007669"/>
    <property type="project" value="InterPro"/>
</dbReference>
<dbReference type="InterPro" id="IPR001138">
    <property type="entry name" value="Zn2Cys6_DnaBD"/>
</dbReference>
<dbReference type="AlphaFoldDB" id="A0A1Q3EKG4"/>
<dbReference type="Gene3D" id="4.10.240.10">
    <property type="entry name" value="Zn(2)-C6 fungal-type DNA-binding domain"/>
    <property type="match status" value="1"/>
</dbReference>
<dbReference type="InterPro" id="IPR001353">
    <property type="entry name" value="Proteasome_sua/b"/>
</dbReference>
<dbReference type="InterPro" id="IPR050115">
    <property type="entry name" value="Proteasome_alpha"/>
</dbReference>
<organism evidence="10 11">
    <name type="scientific">Lentinula edodes</name>
    <name type="common">Shiitake mushroom</name>
    <name type="synonym">Lentinus edodes</name>
    <dbReference type="NCBI Taxonomy" id="5353"/>
    <lineage>
        <taxon>Eukaryota</taxon>
        <taxon>Fungi</taxon>
        <taxon>Dikarya</taxon>
        <taxon>Basidiomycota</taxon>
        <taxon>Agaricomycotina</taxon>
        <taxon>Agaricomycetes</taxon>
        <taxon>Agaricomycetidae</taxon>
        <taxon>Agaricales</taxon>
        <taxon>Marasmiineae</taxon>
        <taxon>Omphalotaceae</taxon>
        <taxon>Lentinula</taxon>
    </lineage>
</organism>